<proteinExistence type="predicted"/>
<dbReference type="Proteomes" id="UP000178599">
    <property type="component" value="Unassembled WGS sequence"/>
</dbReference>
<evidence type="ECO:0008006" key="3">
    <source>
        <dbReference type="Google" id="ProtNLM"/>
    </source>
</evidence>
<dbReference type="EMBL" id="MHLE01000044">
    <property type="protein sequence ID" value="OGZ02006.1"/>
    <property type="molecule type" value="Genomic_DNA"/>
</dbReference>
<name>A0A1G2CKS8_9BACT</name>
<accession>A0A1G2CKS8</accession>
<protein>
    <recommendedName>
        <fullName evidence="3">PEGA domain-containing protein</fullName>
    </recommendedName>
</protein>
<reference evidence="1 2" key="1">
    <citation type="journal article" date="2016" name="Nat. Commun.">
        <title>Thousands of microbial genomes shed light on interconnected biogeochemical processes in an aquifer system.</title>
        <authorList>
            <person name="Anantharaman K."/>
            <person name="Brown C.T."/>
            <person name="Hug L.A."/>
            <person name="Sharon I."/>
            <person name="Castelle C.J."/>
            <person name="Probst A.J."/>
            <person name="Thomas B.C."/>
            <person name="Singh A."/>
            <person name="Wilkins M.J."/>
            <person name="Karaoz U."/>
            <person name="Brodie E.L."/>
            <person name="Williams K.H."/>
            <person name="Hubbard S.S."/>
            <person name="Banfield J.F."/>
        </authorList>
    </citation>
    <scope>NUCLEOTIDE SEQUENCE [LARGE SCALE GENOMIC DNA]</scope>
</reference>
<comment type="caution">
    <text evidence="1">The sequence shown here is derived from an EMBL/GenBank/DDBJ whole genome shotgun (WGS) entry which is preliminary data.</text>
</comment>
<organism evidence="1 2">
    <name type="scientific">Candidatus Liptonbacteria bacterium RIFOXYB1_FULL_36_10</name>
    <dbReference type="NCBI Taxonomy" id="1798654"/>
    <lineage>
        <taxon>Bacteria</taxon>
        <taxon>Candidatus Liptoniibacteriota</taxon>
    </lineage>
</organism>
<gene>
    <name evidence="1" type="ORF">A2390_02405</name>
</gene>
<dbReference type="SUPFAM" id="SSF50978">
    <property type="entry name" value="WD40 repeat-like"/>
    <property type="match status" value="1"/>
</dbReference>
<sequence>MSRKARRIVFYALVAVFFVAGPLVVFFSKGWRFDLEDFTLKKAGAIAVKTLPKDAKIYINNKEQKRKTGFLNETELFNLFPKNYSLKIAKEEFMPWENYIEVEEEKVAEEKNIILVPQKLEREKVAEGIEYFQTKGENVIIKDLKGNLLKEEKNIGKGDFISASLNFERILIYDKAKKGFFLKNLKEGSSLNLGVLLNNLSTREGRKDATVIKKAKINPDNAQEIVISTEKTFYLLNYEKMFLNILENESVAVFDFSGNEIVYGRREKIYSYNTASKEKKVLTDIKGEEASKIERSVEGVVLISAKSGALYVFSGTETEKISEQAQSFVLVNNKKVVFIENKQGEIKIVIIDLKNKERREALLGNKEVVTAIRCGDENHFFILQGQKILFIEIADKNSTLEGKILYQAEIDNRAISFYFNESGKTLFILNTKGVLEKINYFKEVL</sequence>
<dbReference type="AlphaFoldDB" id="A0A1G2CKS8"/>
<evidence type="ECO:0000313" key="2">
    <source>
        <dbReference type="Proteomes" id="UP000178599"/>
    </source>
</evidence>
<dbReference type="InterPro" id="IPR036322">
    <property type="entry name" value="WD40_repeat_dom_sf"/>
</dbReference>
<evidence type="ECO:0000313" key="1">
    <source>
        <dbReference type="EMBL" id="OGZ02006.1"/>
    </source>
</evidence>